<name>A0A170PPH6_9ZZZZ</name>
<keyword evidence="1" id="KW-0328">Glycosyltransferase</keyword>
<keyword evidence="3" id="KW-0378">Hydrolase</keyword>
<proteinExistence type="predicted"/>
<dbReference type="PANTHER" id="PTHR34106:SF5">
    <property type="entry name" value="GLYCOSIDASE"/>
    <property type="match status" value="1"/>
</dbReference>
<reference evidence="3" key="1">
    <citation type="submission" date="2015-10" db="EMBL/GenBank/DDBJ databases">
        <authorList>
            <person name="Gilbert D.G."/>
        </authorList>
    </citation>
    <scope>NUCLEOTIDE SEQUENCE</scope>
</reference>
<evidence type="ECO:0000256" key="1">
    <source>
        <dbReference type="ARBA" id="ARBA00022676"/>
    </source>
</evidence>
<dbReference type="SUPFAM" id="SSF75005">
    <property type="entry name" value="Arabinanase/levansucrase/invertase"/>
    <property type="match status" value="1"/>
</dbReference>
<dbReference type="InterPro" id="IPR023296">
    <property type="entry name" value="Glyco_hydro_beta-prop_sf"/>
</dbReference>
<dbReference type="Pfam" id="PF04041">
    <property type="entry name" value="Glyco_hydro_130"/>
    <property type="match status" value="1"/>
</dbReference>
<dbReference type="AlphaFoldDB" id="A0A170PPH6"/>
<dbReference type="Gene3D" id="2.115.10.20">
    <property type="entry name" value="Glycosyl hydrolase domain, family 43"/>
    <property type="match status" value="1"/>
</dbReference>
<evidence type="ECO:0000256" key="2">
    <source>
        <dbReference type="ARBA" id="ARBA00022679"/>
    </source>
</evidence>
<dbReference type="GO" id="GO:0016787">
    <property type="term" value="F:hydrolase activity"/>
    <property type="evidence" value="ECO:0007669"/>
    <property type="project" value="UniProtKB-KW"/>
</dbReference>
<protein>
    <submittedName>
        <fullName evidence="3">COG2152 predicted glycoside hydrolase</fullName>
    </submittedName>
</protein>
<organism evidence="3">
    <name type="scientific">hydrothermal vent metagenome</name>
    <dbReference type="NCBI Taxonomy" id="652676"/>
    <lineage>
        <taxon>unclassified sequences</taxon>
        <taxon>metagenomes</taxon>
        <taxon>ecological metagenomes</taxon>
    </lineage>
</organism>
<sequence length="373" mass="40484">MTGTAMPEGLPDWALGPFTAPQRVLEERGDVTFSCPLSAGPIAWAAKDAFNPGAVVHDGRICLLVRGEDHVGRYAGTSRIGLATSADGYHFELDPEPVLAPGNDRWQAWEWPGGLEDPRVAVSPDGGYVCTYTAFDGKVGCLFVATSDDLRRWTKHGPAFAQTPYVRRPTKAGSIVTELRDGRLVAARVDGRYWMYWGEGIVYAATSDDLIRWTPVETDSCPDRYLTWDPDARDGEGWWQLDRVAVPRALQHIAGPRRGRFDSMLTEPGPPALLTERGIVLIYNGANHYAGGAPGTPPGAYQPGQLLLDSADPTAVVARLSEPFLRIDPAEAHGQVGNVCFAEGLVAFEGQWWLYVGLADSRLGVSTAPIRQG</sequence>
<keyword evidence="2" id="KW-0808">Transferase</keyword>
<gene>
    <name evidence="3" type="ORF">MGWOODY_Smn3453</name>
</gene>
<evidence type="ECO:0000313" key="3">
    <source>
        <dbReference type="EMBL" id="CUS45542.1"/>
    </source>
</evidence>
<dbReference type="PANTHER" id="PTHR34106">
    <property type="entry name" value="GLYCOSIDASE"/>
    <property type="match status" value="1"/>
</dbReference>
<accession>A0A170PPH6</accession>
<dbReference type="GO" id="GO:0016757">
    <property type="term" value="F:glycosyltransferase activity"/>
    <property type="evidence" value="ECO:0007669"/>
    <property type="project" value="UniProtKB-KW"/>
</dbReference>
<dbReference type="InterPro" id="IPR007184">
    <property type="entry name" value="Mannoside_phosphorylase"/>
</dbReference>
<dbReference type="EMBL" id="CZQE01000275">
    <property type="protein sequence ID" value="CUS45542.1"/>
    <property type="molecule type" value="Genomic_DNA"/>
</dbReference>
<dbReference type="CDD" id="cd18610">
    <property type="entry name" value="GH130_BT3780-like"/>
    <property type="match status" value="1"/>
</dbReference>